<gene>
    <name evidence="3" type="ORF">AC578_4615</name>
</gene>
<dbReference type="Proteomes" id="UP000070133">
    <property type="component" value="Unassembled WGS sequence"/>
</dbReference>
<keyword evidence="2" id="KW-1133">Transmembrane helix</keyword>
<feature type="transmembrane region" description="Helical" evidence="2">
    <location>
        <begin position="47"/>
        <end position="66"/>
    </location>
</feature>
<feature type="region of interest" description="Disordered" evidence="1">
    <location>
        <begin position="1"/>
        <end position="27"/>
    </location>
</feature>
<feature type="compositionally biased region" description="Low complexity" evidence="1">
    <location>
        <begin position="1"/>
        <end position="16"/>
    </location>
</feature>
<evidence type="ECO:0000256" key="1">
    <source>
        <dbReference type="SAM" id="MobiDB-lite"/>
    </source>
</evidence>
<evidence type="ECO:0000256" key="2">
    <source>
        <dbReference type="SAM" id="Phobius"/>
    </source>
</evidence>
<keyword evidence="2" id="KW-0812">Transmembrane</keyword>
<protein>
    <submittedName>
        <fullName evidence="3">Uncharacterized protein</fullName>
    </submittedName>
</protein>
<organism evidence="3 4">
    <name type="scientific">Pseudocercospora eumusae</name>
    <dbReference type="NCBI Taxonomy" id="321146"/>
    <lineage>
        <taxon>Eukaryota</taxon>
        <taxon>Fungi</taxon>
        <taxon>Dikarya</taxon>
        <taxon>Ascomycota</taxon>
        <taxon>Pezizomycotina</taxon>
        <taxon>Dothideomycetes</taxon>
        <taxon>Dothideomycetidae</taxon>
        <taxon>Mycosphaerellales</taxon>
        <taxon>Mycosphaerellaceae</taxon>
        <taxon>Pseudocercospora</taxon>
    </lineage>
</organism>
<feature type="transmembrane region" description="Helical" evidence="2">
    <location>
        <begin position="516"/>
        <end position="539"/>
    </location>
</feature>
<sequence>MSKLPSSNTSTASTNRSRPKQHKVQNSDLSRVNLQWRHNKWTWTGTFLAQSFAIGIIVTAIVLGGVKKVAALKVRTIFGNEVDPDLQLALLGVFNKVLDLLVTKALTNFAGLLITMSMVAQGLHWSGVRLADFQLGEELTKPWESIEAFIQRGKTLGWRRAGWMRFTTTLIVSICVLLQGLAMNTLGYPKERWLTDPGPVQHPIPLFTGRGMDWSNFADQAHDLVGAGIISHSIANASIASQVLLAFDHFREHMLAEPTGWRLLDYVSDSMPQTAIDTRFEGPTSRGLAMQNQVVVDIFRYLHANGTANARAAKGWNGDLTLEVPSASASCDENNNTTVSGSLTVDTIPLDDELSTTFVVSIPRLSEQAFAGASCNVTFGRMRYPFGFWITSNAPTAFVVVDQYYTHFNASITPLPFQPVDNTIAKALSIQFASTVSHLETLNPNLLVSISHTLQTYRPEYNISDSVALAPVLAVLCNRLLSIAKWNVTYSSDHQIASSPIIWQLFGSGPRLKWEWIAVIILAVLLIAVTTSLGFSLVYRHVPGEWLRPGGMLVAANLSPEIETLRAAVEGAENEKEMAGMQLVVRSLPGRKRVMICDANIRPLTGPIEISKEYKWS</sequence>
<name>A0A139H4X8_9PEZI</name>
<accession>A0A139H4X8</accession>
<proteinExistence type="predicted"/>
<evidence type="ECO:0000313" key="3">
    <source>
        <dbReference type="EMBL" id="KXS97507.1"/>
    </source>
</evidence>
<evidence type="ECO:0000313" key="4">
    <source>
        <dbReference type="Proteomes" id="UP000070133"/>
    </source>
</evidence>
<dbReference type="EMBL" id="LFZN01000140">
    <property type="protein sequence ID" value="KXS97507.1"/>
    <property type="molecule type" value="Genomic_DNA"/>
</dbReference>
<comment type="caution">
    <text evidence="3">The sequence shown here is derived from an EMBL/GenBank/DDBJ whole genome shotgun (WGS) entry which is preliminary data.</text>
</comment>
<dbReference type="AlphaFoldDB" id="A0A139H4X8"/>
<keyword evidence="2" id="KW-0472">Membrane</keyword>
<dbReference type="OrthoDB" id="3790651at2759"/>
<keyword evidence="4" id="KW-1185">Reference proteome</keyword>
<feature type="transmembrane region" description="Helical" evidence="2">
    <location>
        <begin position="162"/>
        <end position="182"/>
    </location>
</feature>
<reference evidence="3 4" key="1">
    <citation type="submission" date="2015-07" db="EMBL/GenBank/DDBJ databases">
        <title>Comparative genomics of the Sigatoka disease complex on banana suggests a link between parallel evolutionary changes in Pseudocercospora fijiensis and Pseudocercospora eumusae and increased virulence on the banana host.</title>
        <authorList>
            <person name="Chang T.-C."/>
            <person name="Salvucci A."/>
            <person name="Crous P.W."/>
            <person name="Stergiopoulos I."/>
        </authorList>
    </citation>
    <scope>NUCLEOTIDE SEQUENCE [LARGE SCALE GENOMIC DNA]</scope>
    <source>
        <strain evidence="3 4">CBS 114824</strain>
    </source>
</reference>